<name>A0A3M8DR67_9BACL</name>
<dbReference type="AlphaFoldDB" id="A0A3M8DR67"/>
<organism evidence="2 3">
    <name type="scientific">Brevibacillus fluminis</name>
    <dbReference type="NCBI Taxonomy" id="511487"/>
    <lineage>
        <taxon>Bacteria</taxon>
        <taxon>Bacillati</taxon>
        <taxon>Bacillota</taxon>
        <taxon>Bacilli</taxon>
        <taxon>Bacillales</taxon>
        <taxon>Paenibacillaceae</taxon>
        <taxon>Brevibacillus</taxon>
    </lineage>
</organism>
<dbReference type="SUPFAM" id="SSF52833">
    <property type="entry name" value="Thioredoxin-like"/>
    <property type="match status" value="1"/>
</dbReference>
<dbReference type="PANTHER" id="PTHR45663:SF6">
    <property type="entry name" value="THIOREDOXIN-LIKE PROTEIN YDBP"/>
    <property type="match status" value="1"/>
</dbReference>
<dbReference type="Gene3D" id="3.40.30.10">
    <property type="entry name" value="Glutaredoxin"/>
    <property type="match status" value="1"/>
</dbReference>
<evidence type="ECO:0000259" key="1">
    <source>
        <dbReference type="PROSITE" id="PS51352"/>
    </source>
</evidence>
<reference evidence="2 3" key="1">
    <citation type="submission" date="2018-10" db="EMBL/GenBank/DDBJ databases">
        <title>Phylogenomics of Brevibacillus.</title>
        <authorList>
            <person name="Dunlap C."/>
        </authorList>
    </citation>
    <scope>NUCLEOTIDE SEQUENCE [LARGE SCALE GENOMIC DNA]</scope>
    <source>
        <strain evidence="2 3">JCM 15716</strain>
    </source>
</reference>
<evidence type="ECO:0000313" key="3">
    <source>
        <dbReference type="Proteomes" id="UP000271031"/>
    </source>
</evidence>
<gene>
    <name evidence="2" type="ORF">EDM56_12520</name>
</gene>
<dbReference type="GO" id="GO:0015035">
    <property type="term" value="F:protein-disulfide reductase activity"/>
    <property type="evidence" value="ECO:0007669"/>
    <property type="project" value="TreeGrafter"/>
</dbReference>
<dbReference type="GO" id="GO:0005829">
    <property type="term" value="C:cytosol"/>
    <property type="evidence" value="ECO:0007669"/>
    <property type="project" value="TreeGrafter"/>
</dbReference>
<dbReference type="InterPro" id="IPR036249">
    <property type="entry name" value="Thioredoxin-like_sf"/>
</dbReference>
<dbReference type="PANTHER" id="PTHR45663">
    <property type="entry name" value="GEO12009P1"/>
    <property type="match status" value="1"/>
</dbReference>
<proteinExistence type="predicted"/>
<protein>
    <submittedName>
        <fullName evidence="2">Thioredoxin</fullName>
    </submittedName>
</protein>
<comment type="caution">
    <text evidence="2">The sequence shown here is derived from an EMBL/GenBank/DDBJ whole genome shotgun (WGS) entry which is preliminary data.</text>
</comment>
<evidence type="ECO:0000313" key="2">
    <source>
        <dbReference type="EMBL" id="RNB89969.1"/>
    </source>
</evidence>
<dbReference type="RefSeq" id="WP_122918222.1">
    <property type="nucleotide sequence ID" value="NZ_RHHQ01000008.1"/>
</dbReference>
<dbReference type="Pfam" id="PF00085">
    <property type="entry name" value="Thioredoxin"/>
    <property type="match status" value="1"/>
</dbReference>
<dbReference type="PROSITE" id="PS51352">
    <property type="entry name" value="THIOREDOXIN_2"/>
    <property type="match status" value="1"/>
</dbReference>
<dbReference type="EMBL" id="RHHQ01000008">
    <property type="protein sequence ID" value="RNB89969.1"/>
    <property type="molecule type" value="Genomic_DNA"/>
</dbReference>
<dbReference type="OrthoDB" id="7629852at2"/>
<dbReference type="Proteomes" id="UP000271031">
    <property type="component" value="Unassembled WGS sequence"/>
</dbReference>
<accession>A0A3M8DR67</accession>
<dbReference type="CDD" id="cd02947">
    <property type="entry name" value="TRX_family"/>
    <property type="match status" value="1"/>
</dbReference>
<feature type="domain" description="Thioredoxin" evidence="1">
    <location>
        <begin position="1"/>
        <end position="107"/>
    </location>
</feature>
<sequence>MKEMKTQQAFDEAILSTKPVVAKFYVDWCPDCQHVETFMASVEEAYQEKIEMIAVNRDHFAELLEKLDVFGIPSFIAFQEGKELCRFVSKLGKSREEVEQFLNQVVEASGNLQNE</sequence>
<keyword evidence="3" id="KW-1185">Reference proteome</keyword>
<dbReference type="InterPro" id="IPR013766">
    <property type="entry name" value="Thioredoxin_domain"/>
</dbReference>
<dbReference type="GO" id="GO:0045454">
    <property type="term" value="P:cell redox homeostasis"/>
    <property type="evidence" value="ECO:0007669"/>
    <property type="project" value="TreeGrafter"/>
</dbReference>